<evidence type="ECO:0000256" key="1">
    <source>
        <dbReference type="ARBA" id="ARBA00009913"/>
    </source>
</evidence>
<reference evidence="8" key="2">
    <citation type="submission" date="2023-01" db="EMBL/GenBank/DDBJ databases">
        <title>Human gut microbiome strain richness.</title>
        <authorList>
            <person name="Chen-Liaw A."/>
        </authorList>
    </citation>
    <scope>NUCLEOTIDE SEQUENCE</scope>
    <source>
        <strain evidence="8">1001217st2_G6_1001217B_191108</strain>
    </source>
</reference>
<dbReference type="GO" id="GO:0015074">
    <property type="term" value="P:DNA integration"/>
    <property type="evidence" value="ECO:0007669"/>
    <property type="project" value="UniProtKB-KW"/>
</dbReference>
<evidence type="ECO:0000256" key="5">
    <source>
        <dbReference type="PIRSR" id="PIRSR606118-50"/>
    </source>
</evidence>
<gene>
    <name evidence="9" type="ORF">DXB93_01300</name>
    <name evidence="8" type="ORF">PM738_03475</name>
</gene>
<dbReference type="CDD" id="cd03768">
    <property type="entry name" value="SR_ResInv"/>
    <property type="match status" value="1"/>
</dbReference>
<dbReference type="InterPro" id="IPR006119">
    <property type="entry name" value="Resolv_N"/>
</dbReference>
<dbReference type="EMBL" id="QUSL01000001">
    <property type="protein sequence ID" value="RGD87323.1"/>
    <property type="molecule type" value="Genomic_DNA"/>
</dbReference>
<dbReference type="Proteomes" id="UP000261032">
    <property type="component" value="Unassembled WGS sequence"/>
</dbReference>
<feature type="domain" description="Resolvase/invertase-type recombinase catalytic" evidence="7">
    <location>
        <begin position="4"/>
        <end position="149"/>
    </location>
</feature>
<dbReference type="PANTHER" id="PTHR30461">
    <property type="entry name" value="DNA-INVERTASE FROM LAMBDOID PROPHAGE"/>
    <property type="match status" value="1"/>
</dbReference>
<evidence type="ECO:0000313" key="8">
    <source>
        <dbReference type="EMBL" id="MDB7082850.1"/>
    </source>
</evidence>
<keyword evidence="2" id="KW-0229">DNA integration</keyword>
<dbReference type="Proteomes" id="UP001211987">
    <property type="component" value="Unassembled WGS sequence"/>
</dbReference>
<feature type="active site" description="O-(5'-phospho-DNA)-serine intermediate" evidence="5 6">
    <location>
        <position position="12"/>
    </location>
</feature>
<dbReference type="EMBL" id="JAQLKE010000004">
    <property type="protein sequence ID" value="MDB7082850.1"/>
    <property type="molecule type" value="Genomic_DNA"/>
</dbReference>
<comment type="caution">
    <text evidence="9">The sequence shown here is derived from an EMBL/GenBank/DDBJ whole genome shotgun (WGS) entry which is preliminary data.</text>
</comment>
<evidence type="ECO:0000256" key="2">
    <source>
        <dbReference type="ARBA" id="ARBA00022908"/>
    </source>
</evidence>
<dbReference type="InterPro" id="IPR050639">
    <property type="entry name" value="SSR_resolvase"/>
</dbReference>
<evidence type="ECO:0000256" key="4">
    <source>
        <dbReference type="ARBA" id="ARBA00023172"/>
    </source>
</evidence>
<dbReference type="SUPFAM" id="SSF53041">
    <property type="entry name" value="Resolvase-like"/>
    <property type="match status" value="1"/>
</dbReference>
<evidence type="ECO:0000259" key="7">
    <source>
        <dbReference type="PROSITE" id="PS51736"/>
    </source>
</evidence>
<protein>
    <submittedName>
        <fullName evidence="9">Recombinase family protein</fullName>
    </submittedName>
</protein>
<dbReference type="GO" id="GO:0000150">
    <property type="term" value="F:DNA strand exchange activity"/>
    <property type="evidence" value="ECO:0007669"/>
    <property type="project" value="InterPro"/>
</dbReference>
<keyword evidence="4" id="KW-0233">DNA recombination</keyword>
<dbReference type="AlphaFoldDB" id="A0A3E3AH29"/>
<dbReference type="GO" id="GO:0003677">
    <property type="term" value="F:DNA binding"/>
    <property type="evidence" value="ECO:0007669"/>
    <property type="project" value="UniProtKB-KW"/>
</dbReference>
<dbReference type="InterPro" id="IPR036162">
    <property type="entry name" value="Resolvase-like_N_sf"/>
</dbReference>
<dbReference type="InterPro" id="IPR006118">
    <property type="entry name" value="Recombinase_CS"/>
</dbReference>
<organism evidence="9 10">
    <name type="scientific">Thomasclavelia ramosa</name>
    <dbReference type="NCBI Taxonomy" id="1547"/>
    <lineage>
        <taxon>Bacteria</taxon>
        <taxon>Bacillati</taxon>
        <taxon>Bacillota</taxon>
        <taxon>Erysipelotrichia</taxon>
        <taxon>Erysipelotrichales</taxon>
        <taxon>Coprobacillaceae</taxon>
        <taxon>Thomasclavelia</taxon>
    </lineage>
</organism>
<dbReference type="RefSeq" id="WP_003538629.1">
    <property type="nucleotide sequence ID" value="NZ_AP031443.1"/>
</dbReference>
<dbReference type="PROSITE" id="PS51736">
    <property type="entry name" value="RECOMBINASES_3"/>
    <property type="match status" value="1"/>
</dbReference>
<dbReference type="SMART" id="SM00857">
    <property type="entry name" value="Resolvase"/>
    <property type="match status" value="1"/>
</dbReference>
<keyword evidence="3" id="KW-0238">DNA-binding</keyword>
<name>A0A3E3AH29_9FIRM</name>
<evidence type="ECO:0000313" key="10">
    <source>
        <dbReference type="Proteomes" id="UP000261032"/>
    </source>
</evidence>
<proteinExistence type="inferred from homology"/>
<accession>A0A3E3AH29</accession>
<dbReference type="GeneID" id="64196740"/>
<sequence length="201" mass="23811">MEYNKYGYIRVSSKDQNVDRQITALKEVGLTGSQLYIDYQSGKDFNRPHYQKLLQVLKQGDILYIKSIDRLGRDYDEIIEQWRYIVKKIGVDIVVIDFPLLDTREKHDGITGKFIADLVLQVLSYVAQIERENTRQRQAEGIREAKRRGVRFGRPKLTIPDDFEEIYYLWRKNVISKAEASRRLSTNNHTFTRWVKDYESI</sequence>
<dbReference type="PROSITE" id="PS00397">
    <property type="entry name" value="RECOMBINASES_1"/>
    <property type="match status" value="1"/>
</dbReference>
<dbReference type="Gene3D" id="3.40.50.1390">
    <property type="entry name" value="Resolvase, N-terminal catalytic domain"/>
    <property type="match status" value="1"/>
</dbReference>
<evidence type="ECO:0000313" key="9">
    <source>
        <dbReference type="EMBL" id="RGD87323.1"/>
    </source>
</evidence>
<comment type="similarity">
    <text evidence="1">Belongs to the site-specific recombinase resolvase family.</text>
</comment>
<dbReference type="PANTHER" id="PTHR30461:SF26">
    <property type="entry name" value="RESOLVASE HOMOLOG YNEB"/>
    <property type="match status" value="1"/>
</dbReference>
<dbReference type="Pfam" id="PF00239">
    <property type="entry name" value="Resolvase"/>
    <property type="match status" value="1"/>
</dbReference>
<reference evidence="9 10" key="1">
    <citation type="submission" date="2018-08" db="EMBL/GenBank/DDBJ databases">
        <title>A genome reference for cultivated species of the human gut microbiota.</title>
        <authorList>
            <person name="Zou Y."/>
            <person name="Xue W."/>
            <person name="Luo G."/>
        </authorList>
    </citation>
    <scope>NUCLEOTIDE SEQUENCE [LARGE SCALE GENOMIC DNA]</scope>
    <source>
        <strain evidence="9 10">OM06-4</strain>
    </source>
</reference>
<evidence type="ECO:0000256" key="3">
    <source>
        <dbReference type="ARBA" id="ARBA00023125"/>
    </source>
</evidence>
<evidence type="ECO:0000256" key="6">
    <source>
        <dbReference type="PROSITE-ProRule" id="PRU10137"/>
    </source>
</evidence>